<name>A0A7S4A4E9_9STRA</name>
<protein>
    <submittedName>
        <fullName evidence="1">Uncharacterized protein</fullName>
    </submittedName>
</protein>
<accession>A0A7S4A4E9</accession>
<dbReference type="EMBL" id="HBIW01021033">
    <property type="protein sequence ID" value="CAE0702691.1"/>
    <property type="molecule type" value="Transcribed_RNA"/>
</dbReference>
<evidence type="ECO:0000313" key="1">
    <source>
        <dbReference type="EMBL" id="CAE0702691.1"/>
    </source>
</evidence>
<dbReference type="AlphaFoldDB" id="A0A7S4A4E9"/>
<proteinExistence type="predicted"/>
<reference evidence="1" key="1">
    <citation type="submission" date="2021-01" db="EMBL/GenBank/DDBJ databases">
        <authorList>
            <person name="Corre E."/>
            <person name="Pelletier E."/>
            <person name="Niang G."/>
            <person name="Scheremetjew M."/>
            <person name="Finn R."/>
            <person name="Kale V."/>
            <person name="Holt S."/>
            <person name="Cochrane G."/>
            <person name="Meng A."/>
            <person name="Brown T."/>
            <person name="Cohen L."/>
        </authorList>
    </citation>
    <scope>NUCLEOTIDE SEQUENCE</scope>
    <source>
        <strain evidence="1">CCMP1756</strain>
    </source>
</reference>
<organism evidence="1">
    <name type="scientific">Pelagomonas calceolata</name>
    <dbReference type="NCBI Taxonomy" id="35677"/>
    <lineage>
        <taxon>Eukaryota</taxon>
        <taxon>Sar</taxon>
        <taxon>Stramenopiles</taxon>
        <taxon>Ochrophyta</taxon>
        <taxon>Pelagophyceae</taxon>
        <taxon>Pelagomonadales</taxon>
        <taxon>Pelagomonadaceae</taxon>
        <taxon>Pelagomonas</taxon>
    </lineage>
</organism>
<gene>
    <name evidence="1" type="ORF">PCAL00307_LOCUS18136</name>
</gene>
<sequence>MVRQACIVFVAYAAALRPAAHVRRRIEPRYAECEAAEGDVVVFALPDTVDPPGTPGERRLGVVKAEMSCTAWVHPLVEQGADQGDDEVMLVEDEAFEEPIQCQGGIESVIDDVFYGQLPVPSLGGGVGYGATAVECWTLVRDQVPDGVDVPVSDSGVAPWTH</sequence>